<protein>
    <submittedName>
        <fullName evidence="2">Uncharacterized protein</fullName>
    </submittedName>
</protein>
<keyword evidence="3" id="KW-1185">Reference proteome</keyword>
<feature type="region of interest" description="Disordered" evidence="1">
    <location>
        <begin position="21"/>
        <end position="41"/>
    </location>
</feature>
<dbReference type="AlphaFoldDB" id="A0A1I2ERS6"/>
<feature type="compositionally biased region" description="Basic and acidic residues" evidence="1">
    <location>
        <begin position="21"/>
        <end position="34"/>
    </location>
</feature>
<evidence type="ECO:0000313" key="3">
    <source>
        <dbReference type="Proteomes" id="UP000199400"/>
    </source>
</evidence>
<name>A0A1I2ERS6_9BACT</name>
<evidence type="ECO:0000313" key="2">
    <source>
        <dbReference type="EMBL" id="SFE95021.1"/>
    </source>
</evidence>
<accession>A0A1I2ERS6</accession>
<dbReference type="Proteomes" id="UP000199400">
    <property type="component" value="Unassembled WGS sequence"/>
</dbReference>
<sequence length="81" mass="8524">MIARGCPPGIGACKSIARLSADHEPVDSQERDGANTDEDDALLQWVPKLNHAPRRAPGPSLLDATANQGCVAQKSSLCSSR</sequence>
<evidence type="ECO:0000256" key="1">
    <source>
        <dbReference type="SAM" id="MobiDB-lite"/>
    </source>
</evidence>
<gene>
    <name evidence="2" type="ORF">SAMN02745121_06211</name>
</gene>
<proteinExistence type="predicted"/>
<organism evidence="2 3">
    <name type="scientific">Nannocystis exedens</name>
    <dbReference type="NCBI Taxonomy" id="54"/>
    <lineage>
        <taxon>Bacteria</taxon>
        <taxon>Pseudomonadati</taxon>
        <taxon>Myxococcota</taxon>
        <taxon>Polyangia</taxon>
        <taxon>Nannocystales</taxon>
        <taxon>Nannocystaceae</taxon>
        <taxon>Nannocystis</taxon>
    </lineage>
</organism>
<dbReference type="EMBL" id="FOMX01000023">
    <property type="protein sequence ID" value="SFE95021.1"/>
    <property type="molecule type" value="Genomic_DNA"/>
</dbReference>
<reference evidence="3" key="1">
    <citation type="submission" date="2016-10" db="EMBL/GenBank/DDBJ databases">
        <authorList>
            <person name="Varghese N."/>
            <person name="Submissions S."/>
        </authorList>
    </citation>
    <scope>NUCLEOTIDE SEQUENCE [LARGE SCALE GENOMIC DNA]</scope>
    <source>
        <strain evidence="3">ATCC 25963</strain>
    </source>
</reference>